<reference evidence="5 6" key="1">
    <citation type="submission" date="2024-06" db="EMBL/GenBank/DDBJ databases">
        <title>A chromosome level genome sequence of Diviner's sage (Salvia divinorum).</title>
        <authorList>
            <person name="Ford S.A."/>
            <person name="Ro D.-K."/>
            <person name="Ness R.W."/>
            <person name="Phillips M.A."/>
        </authorList>
    </citation>
    <scope>NUCLEOTIDE SEQUENCE [LARGE SCALE GENOMIC DNA]</scope>
    <source>
        <strain evidence="5">SAF-2024a</strain>
        <tissue evidence="5">Leaf</tissue>
    </source>
</reference>
<dbReference type="Gene3D" id="3.40.50.2000">
    <property type="entry name" value="Glycogen Phosphorylase B"/>
    <property type="match status" value="2"/>
</dbReference>
<evidence type="ECO:0000256" key="1">
    <source>
        <dbReference type="ARBA" id="ARBA00009995"/>
    </source>
</evidence>
<dbReference type="EMBL" id="JBEAFC010000004">
    <property type="protein sequence ID" value="KAL1560889.1"/>
    <property type="molecule type" value="Genomic_DNA"/>
</dbReference>
<evidence type="ECO:0000313" key="6">
    <source>
        <dbReference type="Proteomes" id="UP001567538"/>
    </source>
</evidence>
<keyword evidence="2 3" id="KW-0808">Transferase</keyword>
<organism evidence="5 6">
    <name type="scientific">Salvia divinorum</name>
    <name type="common">Maria pastora</name>
    <name type="synonym">Diviner's sage</name>
    <dbReference type="NCBI Taxonomy" id="28513"/>
    <lineage>
        <taxon>Eukaryota</taxon>
        <taxon>Viridiplantae</taxon>
        <taxon>Streptophyta</taxon>
        <taxon>Embryophyta</taxon>
        <taxon>Tracheophyta</taxon>
        <taxon>Spermatophyta</taxon>
        <taxon>Magnoliopsida</taxon>
        <taxon>eudicotyledons</taxon>
        <taxon>Gunneridae</taxon>
        <taxon>Pentapetalae</taxon>
        <taxon>asterids</taxon>
        <taxon>lamiids</taxon>
        <taxon>Lamiales</taxon>
        <taxon>Lamiaceae</taxon>
        <taxon>Nepetoideae</taxon>
        <taxon>Mentheae</taxon>
        <taxon>Salviinae</taxon>
        <taxon>Salvia</taxon>
        <taxon>Salvia subgen. Calosphace</taxon>
    </lineage>
</organism>
<dbReference type="SUPFAM" id="SSF53756">
    <property type="entry name" value="UDP-Glycosyltransferase/glycogen phosphorylase"/>
    <property type="match status" value="1"/>
</dbReference>
<sequence>MIEKKIILVPYPAQGHVTPMLKLAAVIAGLGRFQPVVLTPEFIHRRISPQIDGVLCLPLPDGLEDNAAPDFFAVERTMEETMPPALEELLREMAGGVACVVADLLASWAVEVARRSGVAAAGFWPAMHATYRLVAAIPHLIRTGVISENGCPRNPSDLISLSSHEPILTTNDLPWLIGPSKARASRFKFWTRTIERSKTLQHIMINTFSEGRELKTQQSTRSDAQDSPRILEIGPLIMQVATTTSTTLWEEDTSCLDWLDKQNVGSVMYISFGSWVSPIGEVKVKALASTLEALGRPFIWVLGPAWRRGLPDGFTERVAAYGRIVEWAPQLEVLRHPAVKCYLTHCGWNSTMEAIQCKKPLLCYPIAGDQFLNCTYIVNTWKAGVKIERFGIEEIENGIRKVEDGKFTGRIEELNEKLFGKEGSSKAMANLSTFIKDLNT</sequence>
<dbReference type="FunFam" id="3.40.50.2000:FF:000056">
    <property type="entry name" value="Glycosyltransferase"/>
    <property type="match status" value="1"/>
</dbReference>
<keyword evidence="3" id="KW-0328">Glycosyltransferase</keyword>
<comment type="caution">
    <text evidence="5">The sequence shown here is derived from an EMBL/GenBank/DDBJ whole genome shotgun (WGS) entry which is preliminary data.</text>
</comment>
<dbReference type="InterPro" id="IPR002213">
    <property type="entry name" value="UDP_glucos_trans"/>
</dbReference>
<keyword evidence="6" id="KW-1185">Reference proteome</keyword>
<dbReference type="Proteomes" id="UP001567538">
    <property type="component" value="Unassembled WGS sequence"/>
</dbReference>
<evidence type="ECO:0000256" key="2">
    <source>
        <dbReference type="ARBA" id="ARBA00022679"/>
    </source>
</evidence>
<dbReference type="GO" id="GO:0016757">
    <property type="term" value="F:glycosyltransferase activity"/>
    <property type="evidence" value="ECO:0007669"/>
    <property type="project" value="UniProtKB-KW"/>
</dbReference>
<evidence type="ECO:0000256" key="3">
    <source>
        <dbReference type="RuleBase" id="RU003718"/>
    </source>
</evidence>
<dbReference type="AlphaFoldDB" id="A0ABD1I015"/>
<dbReference type="PANTHER" id="PTHR11926:SF1402">
    <property type="entry name" value="GLYCOSYLTRANSFERASE"/>
    <property type="match status" value="1"/>
</dbReference>
<name>A0ABD1I015_SALDI</name>
<dbReference type="PANTHER" id="PTHR11926">
    <property type="entry name" value="GLUCOSYL/GLUCURONOSYL TRANSFERASES"/>
    <property type="match status" value="1"/>
</dbReference>
<evidence type="ECO:0000256" key="4">
    <source>
        <dbReference type="RuleBase" id="RU362057"/>
    </source>
</evidence>
<dbReference type="CDD" id="cd03784">
    <property type="entry name" value="GT1_Gtf-like"/>
    <property type="match status" value="1"/>
</dbReference>
<dbReference type="EC" id="2.4.1.-" evidence="4"/>
<dbReference type="InterPro" id="IPR035595">
    <property type="entry name" value="UDP_glycos_trans_CS"/>
</dbReference>
<evidence type="ECO:0000313" key="5">
    <source>
        <dbReference type="EMBL" id="KAL1560889.1"/>
    </source>
</evidence>
<proteinExistence type="inferred from homology"/>
<comment type="similarity">
    <text evidence="1 3">Belongs to the UDP-glycosyltransferase family.</text>
</comment>
<protein>
    <recommendedName>
        <fullName evidence="4">Glycosyltransferase</fullName>
        <ecNumber evidence="4">2.4.1.-</ecNumber>
    </recommendedName>
</protein>
<dbReference type="PROSITE" id="PS00375">
    <property type="entry name" value="UDPGT"/>
    <property type="match status" value="1"/>
</dbReference>
<gene>
    <name evidence="5" type="ORF">AAHA92_11050</name>
</gene>
<accession>A0ABD1I015</accession>
<dbReference type="Pfam" id="PF00201">
    <property type="entry name" value="UDPGT"/>
    <property type="match status" value="1"/>
</dbReference>